<keyword evidence="1" id="KW-1133">Transmembrane helix</keyword>
<evidence type="ECO:0000256" key="1">
    <source>
        <dbReference type="SAM" id="Phobius"/>
    </source>
</evidence>
<keyword evidence="1" id="KW-0472">Membrane</keyword>
<dbReference type="RefSeq" id="WP_251936437.1">
    <property type="nucleotide sequence ID" value="NZ_CP098747.1"/>
</dbReference>
<feature type="transmembrane region" description="Helical" evidence="1">
    <location>
        <begin position="102"/>
        <end position="122"/>
    </location>
</feature>
<name>A0ABY4W6W0_9PROT</name>
<keyword evidence="1" id="KW-0812">Transmembrane</keyword>
<dbReference type="Proteomes" id="UP001056291">
    <property type="component" value="Chromosome"/>
</dbReference>
<accession>A0ABY4W6W0</accession>
<proteinExistence type="predicted"/>
<gene>
    <name evidence="2" type="ORF">NBZ79_06195</name>
</gene>
<protein>
    <submittedName>
        <fullName evidence="2">Uncharacterized protein</fullName>
    </submittedName>
</protein>
<evidence type="ECO:0000313" key="2">
    <source>
        <dbReference type="EMBL" id="USG62564.1"/>
    </source>
</evidence>
<keyword evidence="3" id="KW-1185">Reference proteome</keyword>
<feature type="transmembrane region" description="Helical" evidence="1">
    <location>
        <begin position="22"/>
        <end position="42"/>
    </location>
</feature>
<sequence length="140" mass="15752">MKTFLSFTSWYFVRDLFLHTPLWVRLWVLVLMAVMFFAPLFFLQHSTAKWMVAAFLLGGMIMGWMHMKMGITKAMGVAHIPWLLPMALIYADLFSGSSAGNYFTWLIAACAIGTICLIIDALDIISFLRGNRAQSAPPAP</sequence>
<evidence type="ECO:0000313" key="3">
    <source>
        <dbReference type="Proteomes" id="UP001056291"/>
    </source>
</evidence>
<dbReference type="EMBL" id="CP098747">
    <property type="protein sequence ID" value="USG62564.1"/>
    <property type="molecule type" value="Genomic_DNA"/>
</dbReference>
<reference evidence="2" key="1">
    <citation type="submission" date="2022-06" db="EMBL/GenBank/DDBJ databases">
        <title>Sneathiella actinostolidae sp. nov., isolated from a sea anemonein the Western Pacific Ocean.</title>
        <authorList>
            <person name="Wei M.J."/>
        </authorList>
    </citation>
    <scope>NUCLEOTIDE SEQUENCE</scope>
    <source>
        <strain evidence="2">PHK-P5</strain>
    </source>
</reference>
<feature type="transmembrane region" description="Helical" evidence="1">
    <location>
        <begin position="77"/>
        <end position="96"/>
    </location>
</feature>
<organism evidence="2 3">
    <name type="scientific">Sneathiella marina</name>
    <dbReference type="NCBI Taxonomy" id="2950108"/>
    <lineage>
        <taxon>Bacteria</taxon>
        <taxon>Pseudomonadati</taxon>
        <taxon>Pseudomonadota</taxon>
        <taxon>Alphaproteobacteria</taxon>
        <taxon>Sneathiellales</taxon>
        <taxon>Sneathiellaceae</taxon>
        <taxon>Sneathiella</taxon>
    </lineage>
</organism>
<feature type="transmembrane region" description="Helical" evidence="1">
    <location>
        <begin position="48"/>
        <end position="65"/>
    </location>
</feature>